<organism evidence="2 3">
    <name type="scientific">Enterococcus durans</name>
    <dbReference type="NCBI Taxonomy" id="53345"/>
    <lineage>
        <taxon>Bacteria</taxon>
        <taxon>Bacillati</taxon>
        <taxon>Bacillota</taxon>
        <taxon>Bacilli</taxon>
        <taxon>Lactobacillales</taxon>
        <taxon>Enterococcaceae</taxon>
        <taxon>Enterococcus</taxon>
    </lineage>
</organism>
<evidence type="ECO:0000313" key="3">
    <source>
        <dbReference type="Proteomes" id="UP000326078"/>
    </source>
</evidence>
<proteinExistence type="predicted"/>
<dbReference type="Pfam" id="PF12647">
    <property type="entry name" value="RNHCP"/>
    <property type="match status" value="1"/>
</dbReference>
<dbReference type="AlphaFoldDB" id="A0A5N0Z2B6"/>
<accession>A0A5N0Z2B6</accession>
<reference evidence="2 3" key="1">
    <citation type="submission" date="2019-09" db="EMBL/GenBank/DDBJ databases">
        <title>Vancomyinc resistant enterococci isolated from farm animals in Switzerland.</title>
        <authorList>
            <person name="Stevens M.J.A."/>
            <person name="Stephan R."/>
            <person name="Morach M."/>
            <person name="Nuesch-Inderbinen M."/>
        </authorList>
    </citation>
    <scope>NUCLEOTIDE SEQUENCE [LARGE SCALE GENOMIC DNA]</scope>
    <source>
        <strain evidence="2 3">GH27</strain>
    </source>
</reference>
<dbReference type="Proteomes" id="UP000326078">
    <property type="component" value="Unassembled WGS sequence"/>
</dbReference>
<evidence type="ECO:0000259" key="1">
    <source>
        <dbReference type="Pfam" id="PF12647"/>
    </source>
</evidence>
<evidence type="ECO:0000313" key="2">
    <source>
        <dbReference type="EMBL" id="KAA9208702.1"/>
    </source>
</evidence>
<feature type="domain" description="RNHCP" evidence="1">
    <location>
        <begin position="7"/>
        <end position="89"/>
    </location>
</feature>
<dbReference type="InterPro" id="IPR024439">
    <property type="entry name" value="RNHCP"/>
</dbReference>
<comment type="caution">
    <text evidence="2">The sequence shown here is derived from an EMBL/GenBank/DDBJ whole genome shotgun (WGS) entry which is preliminary data.</text>
</comment>
<sequence>MRANENNRFICRYCNREVQRLTNGSYRNHCPFCLYSLHVDRIPGDRSSEYFGLMKPVTYRYTSKKGDQIMHKCETCRKEQWNIIAENTVQEDEFVQWVHNIIR</sequence>
<dbReference type="EMBL" id="VYUT01000001">
    <property type="protein sequence ID" value="KAA9208702.1"/>
    <property type="molecule type" value="Genomic_DNA"/>
</dbReference>
<name>A0A5N0Z2B6_9ENTE</name>
<dbReference type="RefSeq" id="WP_104660651.1">
    <property type="nucleotide sequence ID" value="NZ_PTWL01000037.1"/>
</dbReference>
<protein>
    <submittedName>
        <fullName evidence="2">RNHCP domain-containing protein</fullName>
    </submittedName>
</protein>
<gene>
    <name evidence="2" type="ORF">F6X95_01035</name>
</gene>